<proteinExistence type="predicted"/>
<evidence type="ECO:0000256" key="1">
    <source>
        <dbReference type="SAM" id="SignalP"/>
    </source>
</evidence>
<accession>A0ABQ7V8I3</accession>
<reference evidence="2 3" key="1">
    <citation type="journal article" date="2021" name="bioRxiv">
        <title>Chromosome-scale and haplotype-resolved genome assembly of a tetraploid potato cultivar.</title>
        <authorList>
            <person name="Sun H."/>
            <person name="Jiao W.-B."/>
            <person name="Krause K."/>
            <person name="Campoy J.A."/>
            <person name="Goel M."/>
            <person name="Folz-Donahue K."/>
            <person name="Kukat C."/>
            <person name="Huettel B."/>
            <person name="Schneeberger K."/>
        </authorList>
    </citation>
    <scope>NUCLEOTIDE SEQUENCE [LARGE SCALE GENOMIC DNA]</scope>
    <source>
        <strain evidence="2">SolTubOtavaFocal</strain>
        <tissue evidence="2">Leaves</tissue>
    </source>
</reference>
<feature type="chain" id="PRO_5046694118" evidence="1">
    <location>
        <begin position="23"/>
        <end position="106"/>
    </location>
</feature>
<comment type="caution">
    <text evidence="2">The sequence shown here is derived from an EMBL/GenBank/DDBJ whole genome shotgun (WGS) entry which is preliminary data.</text>
</comment>
<feature type="signal peptide" evidence="1">
    <location>
        <begin position="1"/>
        <end position="22"/>
    </location>
</feature>
<name>A0ABQ7V8I3_SOLTU</name>
<sequence>MIHESVVVVLLCLFLPEGPMLLRLFKNVEVFTRHNEEEWRCLDVHSQNRSTSLGQVKEDRKPFFHRPPVRLQYGRMLADDAITAALKDHEAKKTKFSDHSKNAVDA</sequence>
<dbReference type="EMBL" id="JAIVGD010000013">
    <property type="protein sequence ID" value="KAH0760364.1"/>
    <property type="molecule type" value="Genomic_DNA"/>
</dbReference>
<keyword evidence="1" id="KW-0732">Signal</keyword>
<gene>
    <name evidence="2" type="ORF">KY290_016437</name>
</gene>
<dbReference type="Proteomes" id="UP000826656">
    <property type="component" value="Unassembled WGS sequence"/>
</dbReference>
<organism evidence="2 3">
    <name type="scientific">Solanum tuberosum</name>
    <name type="common">Potato</name>
    <dbReference type="NCBI Taxonomy" id="4113"/>
    <lineage>
        <taxon>Eukaryota</taxon>
        <taxon>Viridiplantae</taxon>
        <taxon>Streptophyta</taxon>
        <taxon>Embryophyta</taxon>
        <taxon>Tracheophyta</taxon>
        <taxon>Spermatophyta</taxon>
        <taxon>Magnoliopsida</taxon>
        <taxon>eudicotyledons</taxon>
        <taxon>Gunneridae</taxon>
        <taxon>Pentapetalae</taxon>
        <taxon>asterids</taxon>
        <taxon>lamiids</taxon>
        <taxon>Solanales</taxon>
        <taxon>Solanaceae</taxon>
        <taxon>Solanoideae</taxon>
        <taxon>Solaneae</taxon>
        <taxon>Solanum</taxon>
    </lineage>
</organism>
<evidence type="ECO:0000313" key="2">
    <source>
        <dbReference type="EMBL" id="KAH0760364.1"/>
    </source>
</evidence>
<evidence type="ECO:0000313" key="3">
    <source>
        <dbReference type="Proteomes" id="UP000826656"/>
    </source>
</evidence>
<protein>
    <submittedName>
        <fullName evidence="2">Uncharacterized protein</fullName>
    </submittedName>
</protein>
<keyword evidence="3" id="KW-1185">Reference proteome</keyword>